<dbReference type="Gene3D" id="3.40.50.1820">
    <property type="entry name" value="alpha/beta hydrolase"/>
    <property type="match status" value="1"/>
</dbReference>
<feature type="domain" description="Epoxide hydrolase N-terminal" evidence="8">
    <location>
        <begin position="38"/>
        <end position="147"/>
    </location>
</feature>
<dbReference type="GO" id="GO:0005789">
    <property type="term" value="C:endoplasmic reticulum membrane"/>
    <property type="evidence" value="ECO:0007669"/>
    <property type="project" value="UniProtKB-SubCell"/>
</dbReference>
<evidence type="ECO:0000256" key="6">
    <source>
        <dbReference type="PIRNR" id="PIRNR001112"/>
    </source>
</evidence>
<evidence type="ECO:0000256" key="5">
    <source>
        <dbReference type="ARBA" id="ARBA00022801"/>
    </source>
</evidence>
<comment type="subcellular location">
    <subcellularLocation>
        <location evidence="6">Endoplasmic reticulum membrane</location>
    </subcellularLocation>
    <subcellularLocation>
        <location evidence="2">Microsome membrane</location>
        <topology evidence="2">Single-pass membrane protein</topology>
    </subcellularLocation>
</comment>
<keyword evidence="6" id="KW-0472">Membrane</keyword>
<dbReference type="AlphaFoldDB" id="A0A8S1AY02"/>
<evidence type="ECO:0000256" key="2">
    <source>
        <dbReference type="ARBA" id="ARBA00004111"/>
    </source>
</evidence>
<comment type="catalytic activity">
    <reaction evidence="6">
        <text>cis-stilbene oxide + H2O = (1R,2R)-hydrobenzoin</text>
        <dbReference type="Rhea" id="RHEA:23900"/>
        <dbReference type="ChEBI" id="CHEBI:15377"/>
        <dbReference type="ChEBI" id="CHEBI:50004"/>
        <dbReference type="ChEBI" id="CHEBI:50014"/>
        <dbReference type="EC" id="3.3.2.9"/>
    </reaction>
</comment>
<keyword evidence="4 6" id="KW-0058">Aromatic hydrocarbons catabolism</keyword>
<name>A0A8S1AY02_ARCPL</name>
<organism evidence="9 10">
    <name type="scientific">Arctia plantaginis</name>
    <name type="common">Wood tiger moth</name>
    <name type="synonym">Phalaena plantaginis</name>
    <dbReference type="NCBI Taxonomy" id="874455"/>
    <lineage>
        <taxon>Eukaryota</taxon>
        <taxon>Metazoa</taxon>
        <taxon>Ecdysozoa</taxon>
        <taxon>Arthropoda</taxon>
        <taxon>Hexapoda</taxon>
        <taxon>Insecta</taxon>
        <taxon>Pterygota</taxon>
        <taxon>Neoptera</taxon>
        <taxon>Endopterygota</taxon>
        <taxon>Lepidoptera</taxon>
        <taxon>Glossata</taxon>
        <taxon>Ditrysia</taxon>
        <taxon>Noctuoidea</taxon>
        <taxon>Erebidae</taxon>
        <taxon>Arctiinae</taxon>
        <taxon>Arctia</taxon>
    </lineage>
</organism>
<dbReference type="PANTHER" id="PTHR21661:SF35">
    <property type="entry name" value="EPOXIDE HYDROLASE"/>
    <property type="match status" value="1"/>
</dbReference>
<dbReference type="PANTHER" id="PTHR21661">
    <property type="entry name" value="EPOXIDE HYDROLASE 1-RELATED"/>
    <property type="match status" value="1"/>
</dbReference>
<evidence type="ECO:0000256" key="1">
    <source>
        <dbReference type="ARBA" id="ARBA00000221"/>
    </source>
</evidence>
<gene>
    <name evidence="9" type="ORF">APLA_LOCUS14883</name>
</gene>
<dbReference type="InterPro" id="IPR029058">
    <property type="entry name" value="AB_hydrolase_fold"/>
</dbReference>
<evidence type="ECO:0000256" key="4">
    <source>
        <dbReference type="ARBA" id="ARBA00022797"/>
    </source>
</evidence>
<dbReference type="InterPro" id="IPR000639">
    <property type="entry name" value="Epox_hydrolase-like"/>
</dbReference>
<feature type="active site" description="Proton acceptor" evidence="7">
    <location>
        <position position="413"/>
    </location>
</feature>
<reference evidence="9 10" key="1">
    <citation type="submission" date="2020-04" db="EMBL/GenBank/DDBJ databases">
        <authorList>
            <person name="Wallbank WR R."/>
            <person name="Pardo Diaz C."/>
            <person name="Kozak K."/>
            <person name="Martin S."/>
            <person name="Jiggins C."/>
            <person name="Moest M."/>
            <person name="Warren A I."/>
            <person name="Byers J.R.P. K."/>
            <person name="Montejo-Kovacevich G."/>
            <person name="Yen C E."/>
        </authorList>
    </citation>
    <scope>NUCLEOTIDE SEQUENCE [LARGE SCALE GENOMIC DNA]</scope>
</reference>
<keyword evidence="5 6" id="KW-0378">Hydrolase</keyword>
<evidence type="ECO:0000259" key="8">
    <source>
        <dbReference type="Pfam" id="PF06441"/>
    </source>
</evidence>
<dbReference type="InterPro" id="IPR010497">
    <property type="entry name" value="Epoxide_hydro_N"/>
</dbReference>
<dbReference type="PIRSF" id="PIRSF001112">
    <property type="entry name" value="Epoxide_hydrolase"/>
    <property type="match status" value="1"/>
</dbReference>
<comment type="caution">
    <text evidence="9">The sequence shown here is derived from an EMBL/GenBank/DDBJ whole genome shotgun (WGS) entry which is preliminary data.</text>
</comment>
<comment type="function">
    <text evidence="6">Catalyzes juvenile hormone hydrolysis.</text>
</comment>
<dbReference type="GO" id="GO:0097176">
    <property type="term" value="P:epoxide metabolic process"/>
    <property type="evidence" value="ECO:0007669"/>
    <property type="project" value="TreeGrafter"/>
</dbReference>
<accession>A0A8S1AY02</accession>
<proteinExistence type="inferred from homology"/>
<dbReference type="Pfam" id="PF06441">
    <property type="entry name" value="EHN"/>
    <property type="match status" value="1"/>
</dbReference>
<dbReference type="EC" id="3.3.2.9" evidence="6"/>
<dbReference type="EMBL" id="CADEBD010000422">
    <property type="protein sequence ID" value="CAB3254712.1"/>
    <property type="molecule type" value="Genomic_DNA"/>
</dbReference>
<keyword evidence="6" id="KW-0256">Endoplasmic reticulum</keyword>
<feature type="active site" description="Nucleophile" evidence="7">
    <location>
        <position position="213"/>
    </location>
</feature>
<evidence type="ECO:0000313" key="10">
    <source>
        <dbReference type="Proteomes" id="UP000494256"/>
    </source>
</evidence>
<feature type="active site" description="Proton donor" evidence="7">
    <location>
        <position position="357"/>
    </location>
</feature>
<protein>
    <recommendedName>
        <fullName evidence="6">Epoxide hydrolase</fullName>
        <ecNumber evidence="6">3.3.2.9</ecNumber>
    </recommendedName>
</protein>
<sequence>MKIDSRSRIQCFSDLRRWVDLQKWWGAIGGSDKEDNSIRSFKIEFNDTMIADLKHRLKNRRRFTKTLEGTQSTYGMNSEYLESILKYWMDKYNFKKRAELLNVFPHYKTRIQGLDIHYIRVKPKVKEGTQVLPLLMLHGWPSSSKEFVKVIPMLTTPKDGFNFVFEVVAADLPGFGFSEATNKPGLSSVQIAIIMRNLMLRLGIEKFYIQAGDWGSQVASHLATLFPNNVLGYHTNMPISSRAISIVKLFIGSLFPSLIDSGRPERAYPLSKQLSYIIRESGYFHIQATKPDTLGYSLTDSPAGLAAYMMEKIAICSNSDQLNTPHGGLEELNLDDVLDTVTITWMNECIVTSMRMYAENGMSSDTYPVHNIPTKVPTAAIKFLYEVMYQPDWLLRDKYHNLVRSTIVDYGGHFAALHTPKELVDDVFAATTEFIKFNNKKSK</sequence>
<evidence type="ECO:0000256" key="3">
    <source>
        <dbReference type="ARBA" id="ARBA00010088"/>
    </source>
</evidence>
<comment type="catalytic activity">
    <reaction evidence="1 6">
        <text>1-(4-methoxyphenyl)-N-methyl-N-[(3-methyloxetan-3-yl)methyl]methanamine + H2O = 2-{[(4-methoxybenzyl)(methyl)amino]methyl}-2-methylpropane-1,3-diol</text>
        <dbReference type="Rhea" id="RHEA:55764"/>
        <dbReference type="ChEBI" id="CHEBI:15377"/>
        <dbReference type="ChEBI" id="CHEBI:139161"/>
        <dbReference type="ChEBI" id="CHEBI:139164"/>
        <dbReference type="EC" id="3.3.2.9"/>
    </reaction>
</comment>
<dbReference type="PRINTS" id="PR00412">
    <property type="entry name" value="EPOXHYDRLASE"/>
</dbReference>
<dbReference type="SUPFAM" id="SSF53474">
    <property type="entry name" value="alpha/beta-Hydrolases"/>
    <property type="match status" value="1"/>
</dbReference>
<dbReference type="GO" id="GO:0033961">
    <property type="term" value="F:cis-stilbene-oxide hydrolase activity"/>
    <property type="evidence" value="ECO:0007669"/>
    <property type="project" value="UniProtKB-UniRule"/>
</dbReference>
<dbReference type="InterPro" id="IPR016292">
    <property type="entry name" value="Epoxide_hydrolase"/>
</dbReference>
<dbReference type="Proteomes" id="UP000494256">
    <property type="component" value="Unassembled WGS sequence"/>
</dbReference>
<evidence type="ECO:0000256" key="7">
    <source>
        <dbReference type="PIRSR" id="PIRSR001112-1"/>
    </source>
</evidence>
<evidence type="ECO:0000313" key="9">
    <source>
        <dbReference type="EMBL" id="CAB3254712.1"/>
    </source>
</evidence>
<comment type="similarity">
    <text evidence="3 6">Belongs to the peptidase S33 family.</text>
</comment>